<comment type="caution">
    <text evidence="2">The sequence shown here is derived from an EMBL/GenBank/DDBJ whole genome shotgun (WGS) entry which is preliminary data.</text>
</comment>
<gene>
    <name evidence="2" type="ORF">J43TS3_20010</name>
</gene>
<evidence type="ECO:0000313" key="3">
    <source>
        <dbReference type="Proteomes" id="UP000676917"/>
    </source>
</evidence>
<organism evidence="2 3">
    <name type="scientific">Ornithinibacillus bavariensis</name>
    <dbReference type="NCBI Taxonomy" id="545502"/>
    <lineage>
        <taxon>Bacteria</taxon>
        <taxon>Bacillati</taxon>
        <taxon>Bacillota</taxon>
        <taxon>Bacilli</taxon>
        <taxon>Bacillales</taxon>
        <taxon>Bacillaceae</taxon>
        <taxon>Ornithinibacillus</taxon>
    </lineage>
</organism>
<sequence length="59" mass="7336">MIVLQHIIKRFEQNRIYPEKEVNGILKTIYSDFATIKRYLIEYNFMERSKDCTEYWIKD</sequence>
<reference evidence="2" key="1">
    <citation type="submission" date="2021-03" db="EMBL/GenBank/DDBJ databases">
        <title>Antimicrobial resistance genes in bacteria isolated from Japanese honey, and their potential for conferring macrolide and lincosamide resistance in the American foulbrood pathogen Paenibacillus larvae.</title>
        <authorList>
            <person name="Okamoto M."/>
            <person name="Kumagai M."/>
            <person name="Kanamori H."/>
            <person name="Takamatsu D."/>
        </authorList>
    </citation>
    <scope>NUCLEOTIDE SEQUENCE</scope>
    <source>
        <strain evidence="2">J43TS3</strain>
    </source>
</reference>
<dbReference type="EMBL" id="BORP01000003">
    <property type="protein sequence ID" value="GIO27390.1"/>
    <property type="molecule type" value="Genomic_DNA"/>
</dbReference>
<evidence type="ECO:0000259" key="1">
    <source>
        <dbReference type="Pfam" id="PF09860"/>
    </source>
</evidence>
<feature type="domain" description="DUF2087" evidence="1">
    <location>
        <begin position="2"/>
        <end position="56"/>
    </location>
</feature>
<proteinExistence type="predicted"/>
<dbReference type="AlphaFoldDB" id="A0A919XA96"/>
<accession>A0A919XA96</accession>
<dbReference type="Pfam" id="PF09860">
    <property type="entry name" value="DUF2087"/>
    <property type="match status" value="1"/>
</dbReference>
<dbReference type="RefSeq" id="WP_244853534.1">
    <property type="nucleotide sequence ID" value="NZ_BORP01000003.1"/>
</dbReference>
<dbReference type="Proteomes" id="UP000676917">
    <property type="component" value="Unassembled WGS sequence"/>
</dbReference>
<dbReference type="InterPro" id="IPR018656">
    <property type="entry name" value="DUF2087"/>
</dbReference>
<evidence type="ECO:0000313" key="2">
    <source>
        <dbReference type="EMBL" id="GIO27390.1"/>
    </source>
</evidence>
<protein>
    <recommendedName>
        <fullName evidence="1">DUF2087 domain-containing protein</fullName>
    </recommendedName>
</protein>
<name>A0A919XA96_9BACI</name>
<keyword evidence="3" id="KW-1185">Reference proteome</keyword>